<keyword evidence="1" id="KW-0472">Membrane</keyword>
<evidence type="ECO:0008006" key="4">
    <source>
        <dbReference type="Google" id="ProtNLM"/>
    </source>
</evidence>
<reference evidence="2 3" key="1">
    <citation type="journal article" date="2016" name="Nat. Commun.">
        <title>Thousands of microbial genomes shed light on interconnected biogeochemical processes in an aquifer system.</title>
        <authorList>
            <person name="Anantharaman K."/>
            <person name="Brown C.T."/>
            <person name="Hug L.A."/>
            <person name="Sharon I."/>
            <person name="Castelle C.J."/>
            <person name="Probst A.J."/>
            <person name="Thomas B.C."/>
            <person name="Singh A."/>
            <person name="Wilkins M.J."/>
            <person name="Karaoz U."/>
            <person name="Brodie E.L."/>
            <person name="Williams K.H."/>
            <person name="Hubbard S.S."/>
            <person name="Banfield J.F."/>
        </authorList>
    </citation>
    <scope>NUCLEOTIDE SEQUENCE [LARGE SCALE GENOMIC DNA]</scope>
</reference>
<name>A0A1G2DYN0_9BACT</name>
<keyword evidence="1" id="KW-1133">Transmembrane helix</keyword>
<feature type="transmembrane region" description="Helical" evidence="1">
    <location>
        <begin position="83"/>
        <end position="104"/>
    </location>
</feature>
<comment type="caution">
    <text evidence="2">The sequence shown here is derived from an EMBL/GenBank/DDBJ whole genome shotgun (WGS) entry which is preliminary data.</text>
</comment>
<keyword evidence="1" id="KW-0812">Transmembrane</keyword>
<accession>A0A1G2DYN0</accession>
<evidence type="ECO:0000313" key="2">
    <source>
        <dbReference type="EMBL" id="OGZ18120.1"/>
    </source>
</evidence>
<evidence type="ECO:0000256" key="1">
    <source>
        <dbReference type="SAM" id="Phobius"/>
    </source>
</evidence>
<dbReference type="Proteomes" id="UP000178893">
    <property type="component" value="Unassembled WGS sequence"/>
</dbReference>
<protein>
    <recommendedName>
        <fullName evidence="4">DUF4352 domain-containing protein</fullName>
    </recommendedName>
</protein>
<dbReference type="AlphaFoldDB" id="A0A1G2DYN0"/>
<organism evidence="2 3">
    <name type="scientific">Candidatus Nealsonbacteria bacterium RBG_13_37_56</name>
    <dbReference type="NCBI Taxonomy" id="1801661"/>
    <lineage>
        <taxon>Bacteria</taxon>
        <taxon>Candidatus Nealsoniibacteriota</taxon>
    </lineage>
</organism>
<evidence type="ECO:0000313" key="3">
    <source>
        <dbReference type="Proteomes" id="UP000178893"/>
    </source>
</evidence>
<proteinExistence type="predicted"/>
<gene>
    <name evidence="2" type="ORF">A2V72_02445</name>
</gene>
<sequence length="262" mass="29719">MNFEGLYNKISFKYPGSNSNPVEENPQPIMRLRKNFLFFLENFAEQLPAIKTSVATEIKNGLLSGWQKIRNTNLFGRRFGKKVWMVVVIALLVLLLVVGGQKLYQALRLRSMSSGSTPQMKGPLATQDINKEFSFPLKNTKGEEVTTFKYIVEKAELRDEIIVKGQKATAVKGRVFLIINLKINNDYIQTIVINTKDFIRLSVNGNENELLAPDIHNDPVEAQAISTKYTRLGFPINDSDESLVLWVGEINGDKQKIDLKFH</sequence>
<dbReference type="EMBL" id="MHLW01000015">
    <property type="protein sequence ID" value="OGZ18120.1"/>
    <property type="molecule type" value="Genomic_DNA"/>
</dbReference>